<gene>
    <name evidence="2" type="ORF">ANN_21294</name>
</gene>
<keyword evidence="3" id="KW-1185">Reference proteome</keyword>
<dbReference type="Proteomes" id="UP001148838">
    <property type="component" value="Unassembled WGS sequence"/>
</dbReference>
<protein>
    <submittedName>
        <fullName evidence="2">Uncharacterized protein</fullName>
    </submittedName>
</protein>
<sequence length="102" mass="10980">MAGLCEGGNEPAGSVKVILMELLKGLELNGLHQRLVYADDVNTLGENLQTIRENTEILLEASKEIDLTKADQPAADLTSTVSKDVNDHSTKTEVSCCQPDDP</sequence>
<comment type="caution">
    <text evidence="2">The sequence shown here is derived from an EMBL/GenBank/DDBJ whole genome shotgun (WGS) entry which is preliminary data.</text>
</comment>
<reference evidence="2 3" key="1">
    <citation type="journal article" date="2022" name="Allergy">
        <title>Genome assembly and annotation of Periplaneta americana reveal a comprehensive cockroach allergen profile.</title>
        <authorList>
            <person name="Wang L."/>
            <person name="Xiong Q."/>
            <person name="Saelim N."/>
            <person name="Wang L."/>
            <person name="Nong W."/>
            <person name="Wan A.T."/>
            <person name="Shi M."/>
            <person name="Liu X."/>
            <person name="Cao Q."/>
            <person name="Hui J.H.L."/>
            <person name="Sookrung N."/>
            <person name="Leung T.F."/>
            <person name="Tungtrongchitr A."/>
            <person name="Tsui S.K.W."/>
        </authorList>
    </citation>
    <scope>NUCLEOTIDE SEQUENCE [LARGE SCALE GENOMIC DNA]</scope>
    <source>
        <strain evidence="2">PWHHKU_190912</strain>
    </source>
</reference>
<name>A0ABQ8SEX5_PERAM</name>
<organism evidence="2 3">
    <name type="scientific">Periplaneta americana</name>
    <name type="common">American cockroach</name>
    <name type="synonym">Blatta americana</name>
    <dbReference type="NCBI Taxonomy" id="6978"/>
    <lineage>
        <taxon>Eukaryota</taxon>
        <taxon>Metazoa</taxon>
        <taxon>Ecdysozoa</taxon>
        <taxon>Arthropoda</taxon>
        <taxon>Hexapoda</taxon>
        <taxon>Insecta</taxon>
        <taxon>Pterygota</taxon>
        <taxon>Neoptera</taxon>
        <taxon>Polyneoptera</taxon>
        <taxon>Dictyoptera</taxon>
        <taxon>Blattodea</taxon>
        <taxon>Blattoidea</taxon>
        <taxon>Blattidae</taxon>
        <taxon>Blattinae</taxon>
        <taxon>Periplaneta</taxon>
    </lineage>
</organism>
<feature type="region of interest" description="Disordered" evidence="1">
    <location>
        <begin position="69"/>
        <end position="102"/>
    </location>
</feature>
<evidence type="ECO:0000313" key="2">
    <source>
        <dbReference type="EMBL" id="KAJ4432671.1"/>
    </source>
</evidence>
<evidence type="ECO:0000256" key="1">
    <source>
        <dbReference type="SAM" id="MobiDB-lite"/>
    </source>
</evidence>
<proteinExistence type="predicted"/>
<evidence type="ECO:0000313" key="3">
    <source>
        <dbReference type="Proteomes" id="UP001148838"/>
    </source>
</evidence>
<accession>A0ABQ8SEX5</accession>
<dbReference type="EMBL" id="JAJSOF020000029">
    <property type="protein sequence ID" value="KAJ4432671.1"/>
    <property type="molecule type" value="Genomic_DNA"/>
</dbReference>